<dbReference type="GO" id="GO:0005886">
    <property type="term" value="C:plasma membrane"/>
    <property type="evidence" value="ECO:0007669"/>
    <property type="project" value="UniProtKB-SubCell"/>
</dbReference>
<comment type="subcellular location">
    <subcellularLocation>
        <location evidence="1">Cell membrane</location>
        <topology evidence="1">Multi-pass membrane protein</topology>
    </subcellularLocation>
</comment>
<dbReference type="EMBL" id="KQ001646">
    <property type="protein sequence ID" value="KJP90118.1"/>
    <property type="molecule type" value="Genomic_DNA"/>
</dbReference>
<keyword evidence="4 11" id="KW-0812">Transmembrane</keyword>
<feature type="compositionally biased region" description="Polar residues" evidence="10">
    <location>
        <begin position="1345"/>
        <end position="1360"/>
    </location>
</feature>
<feature type="compositionally biased region" description="Basic and acidic residues" evidence="10">
    <location>
        <begin position="162"/>
        <end position="189"/>
    </location>
</feature>
<feature type="region of interest" description="Disordered" evidence="10">
    <location>
        <begin position="160"/>
        <end position="193"/>
    </location>
</feature>
<feature type="compositionally biased region" description="Basic residues" evidence="10">
    <location>
        <begin position="838"/>
        <end position="848"/>
    </location>
</feature>
<feature type="region of interest" description="Disordered" evidence="10">
    <location>
        <begin position="1026"/>
        <end position="1092"/>
    </location>
</feature>
<proteinExistence type="predicted"/>
<evidence type="ECO:0000313" key="13">
    <source>
        <dbReference type="EMBL" id="KJP90118.1"/>
    </source>
</evidence>
<dbReference type="PANTHER" id="PTHR10110:SF86">
    <property type="entry name" value="SODIUM_HYDROGEN EXCHANGER 7"/>
    <property type="match status" value="1"/>
</dbReference>
<evidence type="ECO:0000256" key="5">
    <source>
        <dbReference type="ARBA" id="ARBA00022989"/>
    </source>
</evidence>
<dbReference type="InterPro" id="IPR018422">
    <property type="entry name" value="Cation/H_exchanger_CPA1"/>
</dbReference>
<keyword evidence="8 11" id="KW-0472">Membrane</keyword>
<dbReference type="GO" id="GO:0051453">
    <property type="term" value="P:regulation of intracellular pH"/>
    <property type="evidence" value="ECO:0007669"/>
    <property type="project" value="TreeGrafter"/>
</dbReference>
<dbReference type="OMA" id="YYYNQCL"/>
<dbReference type="InterPro" id="IPR006153">
    <property type="entry name" value="Cation/H_exchanger_TM"/>
</dbReference>
<dbReference type="GO" id="GO:0098719">
    <property type="term" value="P:sodium ion import across plasma membrane"/>
    <property type="evidence" value="ECO:0007669"/>
    <property type="project" value="TreeGrafter"/>
</dbReference>
<evidence type="ECO:0000256" key="3">
    <source>
        <dbReference type="ARBA" id="ARBA00022475"/>
    </source>
</evidence>
<feature type="region of interest" description="Disordered" evidence="10">
    <location>
        <begin position="720"/>
        <end position="762"/>
    </location>
</feature>
<name>A0A0D9QT41_PLAFR</name>
<feature type="compositionally biased region" description="Basic and acidic residues" evidence="10">
    <location>
        <begin position="1057"/>
        <end position="1072"/>
    </location>
</feature>
<dbReference type="PANTHER" id="PTHR10110">
    <property type="entry name" value="SODIUM/HYDROGEN EXCHANGER"/>
    <property type="match status" value="1"/>
</dbReference>
<feature type="domain" description="Cation/H+ exchanger transmembrane" evidence="12">
    <location>
        <begin position="219"/>
        <end position="615"/>
    </location>
</feature>
<keyword evidence="6" id="KW-0915">Sodium</keyword>
<evidence type="ECO:0000313" key="14">
    <source>
        <dbReference type="Proteomes" id="UP000054561"/>
    </source>
</evidence>
<feature type="transmembrane region" description="Helical" evidence="11">
    <location>
        <begin position="521"/>
        <end position="547"/>
    </location>
</feature>
<dbReference type="GO" id="GO:0015385">
    <property type="term" value="F:sodium:proton antiporter activity"/>
    <property type="evidence" value="ECO:0007669"/>
    <property type="project" value="InterPro"/>
</dbReference>
<feature type="transmembrane region" description="Helical" evidence="11">
    <location>
        <begin position="376"/>
        <end position="393"/>
    </location>
</feature>
<evidence type="ECO:0000256" key="2">
    <source>
        <dbReference type="ARBA" id="ARBA00022448"/>
    </source>
</evidence>
<dbReference type="VEuPathDB" id="PlasmoDB:AK88_00287"/>
<keyword evidence="2" id="KW-0813">Transport</keyword>
<evidence type="ECO:0000256" key="11">
    <source>
        <dbReference type="SAM" id="Phobius"/>
    </source>
</evidence>
<evidence type="ECO:0000256" key="10">
    <source>
        <dbReference type="SAM" id="MobiDB-lite"/>
    </source>
</evidence>
<evidence type="ECO:0000256" key="9">
    <source>
        <dbReference type="ARBA" id="ARBA00023201"/>
    </source>
</evidence>
<feature type="transmembrane region" description="Helical" evidence="11">
    <location>
        <begin position="430"/>
        <end position="448"/>
    </location>
</feature>
<feature type="region of interest" description="Disordered" evidence="10">
    <location>
        <begin position="1158"/>
        <end position="1192"/>
    </location>
</feature>
<keyword evidence="7" id="KW-0406">Ion transport</keyword>
<sequence>MLYQKLFNHEKSVKNRNRIFLNFFIKIIIFLLCILFVLLKNKDNVGQICESLPMEGVCPMGLFPVGGNDKNSDLSISNVRKKQGDNTIFSGEQHINITATHDDVSRLNVFEDVYNLFCRANFVNEKYLVLLGCSGKRATYRGREHISRILRERVSRNAYYDNGKDNTKSSKYGRGESEGENEGNDHEQRNQLPSASDEVSEGMVFFCFIFISATMLQFILSKINKLNIPVSVIWFLYGMCTYVIAKNFNMFEENALHKSVINARNIDSSVLYFVLLPILLYEATQDINYYAFKNFIYGGIGLAVIGVALQVGILGILFYYTFMYRQEQSPLSSSFLLASILSSTDPVAVLSILSVVDAPSKISSMFHVESLINDGSSVLLFQFFFYLTIGYKANASQYVILFVKLLFLSPVFGIAMAMLTFAWINLYRKYYYNQCLATITMCYVCYFVSEYYFNLSGPLAIVCYGLFINAYGHIALDEVAQRKHKEIVELLALMGNSSIFIISGIVSFGMMENVFKDNLYFFMYIVLTYIYLVLARTIMILIFTPFLSRIGYPINWKEILLLIWGGLRGGIVLVLGLRIEAENKINDKLTKELAYYISGSVLLILTIQGLTFECLYKVLNIYPPNPFRIVYLEKVLKMIDYNFYIRKKNLKNYWLFKGTNILHFSNKIVPELYWRKMNKYGEFDLRLPDIYACLQDISSCDISCWERAYDSQTVIESFDDVSSNGKGSFPIKNGNKISPGVEKKKSDNKNSAGSSMGKRILQKNELSSITNNAVLNEKGTSNDKNVHINRGEENQNFMKNKKSIYEEVKWKNSNFTDIEYEDNSDEYSYINNDDSNSRKKKKREKIKMRNSTSRRQQARGFMSRGKTSFDNSSYKGEMRINVIRNNENYFSSNDEDEHNYTNVNYSLSSKNLDKLSHHLHELSDNESSYTDKVCENSKIKNLNAFNYDKISIKTYDRLINKMNYREFKRTRTEKENFTVIDSIVDNKNEETFNPKYNLRLIEHATHLPKTLSDNLLVKSSLENDNASNVEAKNGDADSSEKEKKKQQNLLNIVHDQAAVKEGDVGKETDSVKQSDVGKNPGTEKQCVHQESIPGEEHIIKNINYDNITKKDEKLLHNFKDLKIIAEGTNEDTPRVTNVDEGDNELLMSDNFIIKIQKEKSHECKEDHEEDSEKGKRGEGRENDLQEKDDDAEEKVLENCITCVTNEEGNVVDDILNYDGSGNKNNESNFEEYLTYKNLFALDSDGKKISSFFNKNYDKKSCLDLGVKNPSELNISTKGTNSKTLMLMNKEIERRRDMKNVNKSRCTSCTGVFDFNISARIRRDSNRSPLKAKGSKGEKRRRGHNHNCNDGDNEVFNNGDSQNVQINRTNSIIKAGNDNTVSNNNNSNGDFLEGGKGIPKLQRNNTADFTARRYDTDQTINIECIEDVCQKKHVATFYSFLKRPKMKIKNKLFSEIRRARSHESYGNSKDKSGKSKDDVFYSSFKKKIVRKEREGELYIMIFNTCRELYKKLYVNGFISGECLLTLTSILDLSADFALRKVRMNPIKAWADAFDKSKNKSSNKRRRSIDHRNGFEYEFNVLLSKLKINTTHSFCFSPKVVNIFLVYEHCMKDLQIILSYVDVHQCTLDKGGITMKLLLGKNLLKSYYRNIELAKSLIPHLVNKYKDVVKYCLIKIGADMLMHLKKTIVNEQAANGLLLTQDNEKLNGIFDEQQIKINRYRPYLHYFLKKNMFKMIIK</sequence>
<protein>
    <recommendedName>
        <fullName evidence="12">Cation/H+ exchanger transmembrane domain-containing protein</fullName>
    </recommendedName>
</protein>
<feature type="transmembrane region" description="Helical" evidence="11">
    <location>
        <begin position="202"/>
        <end position="220"/>
    </location>
</feature>
<feature type="transmembrane region" description="Helical" evidence="11">
    <location>
        <begin position="593"/>
        <end position="612"/>
    </location>
</feature>
<feature type="compositionally biased region" description="Basic and acidic residues" evidence="10">
    <location>
        <begin position="780"/>
        <end position="793"/>
    </location>
</feature>
<evidence type="ECO:0000256" key="6">
    <source>
        <dbReference type="ARBA" id="ARBA00023053"/>
    </source>
</evidence>
<keyword evidence="3" id="KW-1003">Cell membrane</keyword>
<evidence type="ECO:0000256" key="1">
    <source>
        <dbReference type="ARBA" id="ARBA00004651"/>
    </source>
</evidence>
<evidence type="ECO:0000256" key="7">
    <source>
        <dbReference type="ARBA" id="ARBA00023065"/>
    </source>
</evidence>
<feature type="transmembrane region" description="Helical" evidence="11">
    <location>
        <begin position="334"/>
        <end position="356"/>
    </location>
</feature>
<feature type="region of interest" description="Disordered" evidence="10">
    <location>
        <begin position="831"/>
        <end position="870"/>
    </location>
</feature>
<feature type="compositionally biased region" description="Basic and acidic residues" evidence="10">
    <location>
        <begin position="1032"/>
        <end position="1045"/>
    </location>
</feature>
<organism evidence="13 14">
    <name type="scientific">Plasmodium fragile</name>
    <dbReference type="NCBI Taxonomy" id="5857"/>
    <lineage>
        <taxon>Eukaryota</taxon>
        <taxon>Sar</taxon>
        <taxon>Alveolata</taxon>
        <taxon>Apicomplexa</taxon>
        <taxon>Aconoidasida</taxon>
        <taxon>Haemosporida</taxon>
        <taxon>Plasmodiidae</taxon>
        <taxon>Plasmodium</taxon>
        <taxon>Plasmodium (Plasmodium)</taxon>
    </lineage>
</organism>
<feature type="transmembrane region" description="Helical" evidence="11">
    <location>
        <begin position="487"/>
        <end position="509"/>
    </location>
</feature>
<feature type="transmembrane region" description="Helical" evidence="11">
    <location>
        <begin position="226"/>
        <end position="245"/>
    </location>
</feature>
<dbReference type="Gene3D" id="6.10.140.1330">
    <property type="match status" value="1"/>
</dbReference>
<dbReference type="GO" id="GO:0015386">
    <property type="term" value="F:potassium:proton antiporter activity"/>
    <property type="evidence" value="ECO:0007669"/>
    <property type="project" value="TreeGrafter"/>
</dbReference>
<accession>A0A0D9QT41</accession>
<feature type="transmembrane region" description="Helical" evidence="11">
    <location>
        <begin position="266"/>
        <end position="283"/>
    </location>
</feature>
<feature type="transmembrane region" description="Helical" evidence="11">
    <location>
        <begin position="295"/>
        <end position="322"/>
    </location>
</feature>
<feature type="compositionally biased region" description="Basic and acidic residues" evidence="10">
    <location>
        <begin position="1158"/>
        <end position="1185"/>
    </location>
</feature>
<dbReference type="Pfam" id="PF00999">
    <property type="entry name" value="Na_H_Exchanger"/>
    <property type="match status" value="1"/>
</dbReference>
<feature type="region of interest" description="Disordered" evidence="10">
    <location>
        <begin position="774"/>
        <end position="794"/>
    </location>
</feature>
<feature type="transmembrane region" description="Helical" evidence="11">
    <location>
        <begin position="405"/>
        <end position="424"/>
    </location>
</feature>
<evidence type="ECO:0000256" key="4">
    <source>
        <dbReference type="ARBA" id="ARBA00022692"/>
    </source>
</evidence>
<feature type="transmembrane region" description="Helical" evidence="11">
    <location>
        <begin position="20"/>
        <end position="39"/>
    </location>
</feature>
<gene>
    <name evidence="13" type="ORF">AK88_00287</name>
</gene>
<feature type="transmembrane region" description="Helical" evidence="11">
    <location>
        <begin position="559"/>
        <end position="581"/>
    </location>
</feature>
<dbReference type="GeneID" id="24265601"/>
<reference evidence="13 14" key="1">
    <citation type="submission" date="2014-03" db="EMBL/GenBank/DDBJ databases">
        <title>The Genome Sequence of Plasmodium fragile nilgiri.</title>
        <authorList>
            <consortium name="The Broad Institute Genomics Platform"/>
            <consortium name="The Broad Institute Genome Sequencing Center for Infectious Disease"/>
            <person name="Neafsey D."/>
            <person name="Duraisingh M."/>
            <person name="Young S.K."/>
            <person name="Zeng Q."/>
            <person name="Gargeya S."/>
            <person name="Abouelleil A."/>
            <person name="Alvarado L."/>
            <person name="Chapman S.B."/>
            <person name="Gainer-Dewar J."/>
            <person name="Goldberg J."/>
            <person name="Griggs A."/>
            <person name="Gujja S."/>
            <person name="Hansen M."/>
            <person name="Howarth C."/>
            <person name="Imamovic A."/>
            <person name="Larimer J."/>
            <person name="Pearson M."/>
            <person name="Poon T.W."/>
            <person name="Priest M."/>
            <person name="Roberts A."/>
            <person name="Saif S."/>
            <person name="Shea T."/>
            <person name="Sykes S."/>
            <person name="Wortman J."/>
            <person name="Nusbaum C."/>
            <person name="Birren B."/>
        </authorList>
    </citation>
    <scope>NUCLEOTIDE SEQUENCE [LARGE SCALE GENOMIC DNA]</scope>
    <source>
        <strain evidence="14">nilgiri</strain>
    </source>
</reference>
<evidence type="ECO:0000256" key="8">
    <source>
        <dbReference type="ARBA" id="ARBA00023136"/>
    </source>
</evidence>
<keyword evidence="5 11" id="KW-1133">Transmembrane helix</keyword>
<keyword evidence="9" id="KW-0739">Sodium transport</keyword>
<evidence type="ECO:0000259" key="12">
    <source>
        <dbReference type="Pfam" id="PF00999"/>
    </source>
</evidence>
<dbReference type="OrthoDB" id="441412at2759"/>
<dbReference type="RefSeq" id="XP_012333361.1">
    <property type="nucleotide sequence ID" value="XM_012477938.1"/>
</dbReference>
<feature type="transmembrane region" description="Helical" evidence="11">
    <location>
        <begin position="455"/>
        <end position="475"/>
    </location>
</feature>
<dbReference type="Proteomes" id="UP000054561">
    <property type="component" value="Unassembled WGS sequence"/>
</dbReference>
<keyword evidence="14" id="KW-1185">Reference proteome</keyword>
<feature type="region of interest" description="Disordered" evidence="10">
    <location>
        <begin position="1323"/>
        <end position="1360"/>
    </location>
</feature>